<accession>A0A402D5P8</accession>
<keyword evidence="2" id="KW-1185">Reference proteome</keyword>
<dbReference type="Proteomes" id="UP000287394">
    <property type="component" value="Chromosome"/>
</dbReference>
<protein>
    <submittedName>
        <fullName evidence="1">Uncharacterized protein</fullName>
    </submittedName>
</protein>
<dbReference type="KEGG" id="ccot:CCAX7_18520"/>
<evidence type="ECO:0000313" key="2">
    <source>
        <dbReference type="Proteomes" id="UP000287394"/>
    </source>
</evidence>
<gene>
    <name evidence="1" type="ORF">CCAX7_18520</name>
</gene>
<reference evidence="1 2" key="1">
    <citation type="journal article" date="2019" name="Int. J. Syst. Evol. Microbiol.">
        <title>Capsulimonas corticalis gen. nov., sp. nov., an aerobic capsulated bacterium, of a novel bacterial order, Capsulimonadales ord. nov., of the class Armatimonadia of the phylum Armatimonadetes.</title>
        <authorList>
            <person name="Li J."/>
            <person name="Kudo C."/>
            <person name="Tonouchi A."/>
        </authorList>
    </citation>
    <scope>NUCLEOTIDE SEQUENCE [LARGE SCALE GENOMIC DNA]</scope>
    <source>
        <strain evidence="1 2">AX-7</strain>
    </source>
</reference>
<evidence type="ECO:0000313" key="1">
    <source>
        <dbReference type="EMBL" id="BDI29801.1"/>
    </source>
</evidence>
<organism evidence="1 2">
    <name type="scientific">Capsulimonas corticalis</name>
    <dbReference type="NCBI Taxonomy" id="2219043"/>
    <lineage>
        <taxon>Bacteria</taxon>
        <taxon>Bacillati</taxon>
        <taxon>Armatimonadota</taxon>
        <taxon>Armatimonadia</taxon>
        <taxon>Capsulimonadales</taxon>
        <taxon>Capsulimonadaceae</taxon>
        <taxon>Capsulimonas</taxon>
    </lineage>
</organism>
<dbReference type="AlphaFoldDB" id="A0A402D5P8"/>
<dbReference type="EMBL" id="AP025739">
    <property type="protein sequence ID" value="BDI29801.1"/>
    <property type="molecule type" value="Genomic_DNA"/>
</dbReference>
<sequence>MAAGLAAPRPQAVKKSPKTVTVVVDYVNIGSVEFNTAWNRVPKGKDHDAQLMAALMDAGGTDVKGAEVTTSDGQTGRAETKAMGHGTVIYEGKAQHVFLQTIYTTEATPRFLGDGSLSVHLKLAKIDTAQTPEKEKPLQDIVLTTATFRDGRTTLIDGDTSTKWRSGAGAQARVHEPWKQVIFVTATVNTPQVSP</sequence>
<name>A0A402D5P8_9BACT</name>
<proteinExistence type="predicted"/>